<evidence type="ECO:0000313" key="2">
    <source>
        <dbReference type="EMBL" id="QHJ00594.1"/>
    </source>
</evidence>
<evidence type="ECO:0000313" key="3">
    <source>
        <dbReference type="Proteomes" id="UP000464787"/>
    </source>
</evidence>
<gene>
    <name evidence="2" type="ORF">GT347_22995</name>
</gene>
<accession>A0A857JBJ5</accession>
<feature type="region of interest" description="Disordered" evidence="1">
    <location>
        <begin position="223"/>
        <end position="243"/>
    </location>
</feature>
<reference evidence="2 3" key="1">
    <citation type="submission" date="2020-01" db="EMBL/GenBank/DDBJ databases">
        <title>Genome sequencing of strain KACC 21265.</title>
        <authorList>
            <person name="Heo J."/>
            <person name="Kim S.-J."/>
            <person name="Kim J.-S."/>
            <person name="Hong S.-B."/>
            <person name="Kwon S.-W."/>
        </authorList>
    </citation>
    <scope>NUCLEOTIDE SEQUENCE [LARGE SCALE GENOMIC DNA]</scope>
    <source>
        <strain evidence="2 3">KACC 21265</strain>
    </source>
</reference>
<protein>
    <submittedName>
        <fullName evidence="2">Uncharacterized protein</fullName>
    </submittedName>
</protein>
<dbReference type="RefSeq" id="WP_160554404.1">
    <property type="nucleotide sequence ID" value="NZ_CP047650.1"/>
</dbReference>
<organism evidence="2 3">
    <name type="scientific">Xylophilus rhododendri</name>
    <dbReference type="NCBI Taxonomy" id="2697032"/>
    <lineage>
        <taxon>Bacteria</taxon>
        <taxon>Pseudomonadati</taxon>
        <taxon>Pseudomonadota</taxon>
        <taxon>Betaproteobacteria</taxon>
        <taxon>Burkholderiales</taxon>
        <taxon>Xylophilus</taxon>
    </lineage>
</organism>
<keyword evidence="3" id="KW-1185">Reference proteome</keyword>
<proteinExistence type="predicted"/>
<dbReference type="KEGG" id="xyk:GT347_22995"/>
<name>A0A857JBJ5_9BURK</name>
<sequence>MAEKVRIVLPDTGPLITLAHADALDVLLAFDPQQVQLVITDMVEFEATRQRDAREDAQRIASFIARHAGRILIETTSFGRMAISAARTYERYAQSQQVRDFYAASDMPPPAPLARNSGELSINSYVSELIGQAPGPPCLVIAEDDFFLRSTPGAMPGNAHIISTGALLAKIEALNPRISARGILDAAKRYKGRDPKRDLVDSPAAKVKAGSSWAEVLDDASVASLSPGKPGLRKRQPKDLPAR</sequence>
<dbReference type="Proteomes" id="UP000464787">
    <property type="component" value="Chromosome"/>
</dbReference>
<dbReference type="EMBL" id="CP047650">
    <property type="protein sequence ID" value="QHJ00594.1"/>
    <property type="molecule type" value="Genomic_DNA"/>
</dbReference>
<evidence type="ECO:0000256" key="1">
    <source>
        <dbReference type="SAM" id="MobiDB-lite"/>
    </source>
</evidence>
<dbReference type="AlphaFoldDB" id="A0A857JBJ5"/>